<proteinExistence type="predicted"/>
<organism evidence="1 2">
    <name type="scientific">Bacillus salitolerans</name>
    <dbReference type="NCBI Taxonomy" id="1437434"/>
    <lineage>
        <taxon>Bacteria</taxon>
        <taxon>Bacillati</taxon>
        <taxon>Bacillota</taxon>
        <taxon>Bacilli</taxon>
        <taxon>Bacillales</taxon>
        <taxon>Bacillaceae</taxon>
        <taxon>Bacillus</taxon>
    </lineage>
</organism>
<accession>A0ABW4LUQ9</accession>
<gene>
    <name evidence="1" type="ORF">ACFSCX_20505</name>
</gene>
<name>A0ABW4LUQ9_9BACI</name>
<sequence length="346" mass="41495">MFDFFNANLEQLIVHKIGNKLREEGIIFSEKPQDIQDENMKEILLKYFLSSFNFEKVYRFHHESDLNLNEIYTYLSRVFRMENELFEESSNIARFLYSKSYHPRIKSGELYISYISNCIINGKSTDCIGIFKSENRDHFLKVNSEENNLSIYVDQGIDMKRLEKGCIVFNVDEKQGYKVLVIDNTKSNSEEAKYWKVDFLNVTSEKNNTYYTEKYIKICNNFYDKAYESGDYEKQEIIEKKNQTLNYFSSNDHFDIDDYSSRIIKSEKYINEFNKIIKSSEEIPMSKFNIEPNVVKKEIKKFKNIIKLDNNFELTIKTNNKDGELEKGFDEEKQMFFYKIYYKREF</sequence>
<comment type="caution">
    <text evidence="1">The sequence shown here is derived from an EMBL/GenBank/DDBJ whole genome shotgun (WGS) entry which is preliminary data.</text>
</comment>
<dbReference type="EMBL" id="JBHUEM010000052">
    <property type="protein sequence ID" value="MFD1738899.1"/>
    <property type="molecule type" value="Genomic_DNA"/>
</dbReference>
<evidence type="ECO:0008006" key="3">
    <source>
        <dbReference type="Google" id="ProtNLM"/>
    </source>
</evidence>
<evidence type="ECO:0000313" key="1">
    <source>
        <dbReference type="EMBL" id="MFD1738899.1"/>
    </source>
</evidence>
<evidence type="ECO:0000313" key="2">
    <source>
        <dbReference type="Proteomes" id="UP001597214"/>
    </source>
</evidence>
<reference evidence="2" key="1">
    <citation type="journal article" date="2019" name="Int. J. Syst. Evol. Microbiol.">
        <title>The Global Catalogue of Microorganisms (GCM) 10K type strain sequencing project: providing services to taxonomists for standard genome sequencing and annotation.</title>
        <authorList>
            <consortium name="The Broad Institute Genomics Platform"/>
            <consortium name="The Broad Institute Genome Sequencing Center for Infectious Disease"/>
            <person name="Wu L."/>
            <person name="Ma J."/>
        </authorList>
    </citation>
    <scope>NUCLEOTIDE SEQUENCE [LARGE SCALE GENOMIC DNA]</scope>
    <source>
        <strain evidence="2">CCUG 49339</strain>
    </source>
</reference>
<keyword evidence="2" id="KW-1185">Reference proteome</keyword>
<dbReference type="RefSeq" id="WP_377930126.1">
    <property type="nucleotide sequence ID" value="NZ_JBHUEM010000052.1"/>
</dbReference>
<dbReference type="Proteomes" id="UP001597214">
    <property type="component" value="Unassembled WGS sequence"/>
</dbReference>
<protein>
    <recommendedName>
        <fullName evidence="3">Nucleoid-associated protein</fullName>
    </recommendedName>
</protein>